<reference evidence="2" key="1">
    <citation type="submission" date="2021-07" db="EMBL/GenBank/DDBJ databases">
        <authorList>
            <person name="Catto M.A."/>
            <person name="Jacobson A."/>
            <person name="Kennedy G."/>
            <person name="Labadie P."/>
            <person name="Hunt B.G."/>
            <person name="Srinivasan R."/>
        </authorList>
    </citation>
    <scope>NUCLEOTIDE SEQUENCE</scope>
    <source>
        <strain evidence="2">PL_HMW_Pooled</strain>
        <tissue evidence="2">Head</tissue>
    </source>
</reference>
<keyword evidence="3" id="KW-1185">Reference proteome</keyword>
<feature type="compositionally biased region" description="Basic and acidic residues" evidence="1">
    <location>
        <begin position="708"/>
        <end position="729"/>
    </location>
</feature>
<protein>
    <submittedName>
        <fullName evidence="2">Uncharacterized protein</fullName>
    </submittedName>
</protein>
<dbReference type="GO" id="GO:0006360">
    <property type="term" value="P:transcription by RNA polymerase I"/>
    <property type="evidence" value="ECO:0007669"/>
    <property type="project" value="InterPro"/>
</dbReference>
<comment type="caution">
    <text evidence="2">The sequence shown here is derived from an EMBL/GenBank/DDBJ whole genome shotgun (WGS) entry which is preliminary data.</text>
</comment>
<feature type="compositionally biased region" description="Basic and acidic residues" evidence="1">
    <location>
        <begin position="1"/>
        <end position="10"/>
    </location>
</feature>
<name>A0AAE1LBA8_9NEOP</name>
<accession>A0AAE1LBA8</accession>
<organism evidence="2 3">
    <name type="scientific">Frankliniella fusca</name>
    <dbReference type="NCBI Taxonomy" id="407009"/>
    <lineage>
        <taxon>Eukaryota</taxon>
        <taxon>Metazoa</taxon>
        <taxon>Ecdysozoa</taxon>
        <taxon>Arthropoda</taxon>
        <taxon>Hexapoda</taxon>
        <taxon>Insecta</taxon>
        <taxon>Pterygota</taxon>
        <taxon>Neoptera</taxon>
        <taxon>Paraneoptera</taxon>
        <taxon>Thysanoptera</taxon>
        <taxon>Terebrantia</taxon>
        <taxon>Thripoidea</taxon>
        <taxon>Thripidae</taxon>
        <taxon>Frankliniella</taxon>
    </lineage>
</organism>
<feature type="compositionally biased region" description="Polar residues" evidence="1">
    <location>
        <begin position="134"/>
        <end position="146"/>
    </location>
</feature>
<evidence type="ECO:0000313" key="2">
    <source>
        <dbReference type="EMBL" id="KAK3913338.1"/>
    </source>
</evidence>
<feature type="compositionally biased region" description="Polar residues" evidence="1">
    <location>
        <begin position="104"/>
        <end position="125"/>
    </location>
</feature>
<sequence>MDIIKRRQDSSSEDSDDVIPPTPAAKSTPLVLSNRLRKQSSSSDSSSSGGQIPTPRFPVHTAKTTENDSSSDEDEGHVSLPLHPLVNMKQEPRDSSSEEEDNQQRTVFQGQIINRLNSSRPAHTMSSSDDSDENTTSVNNHALRTNESSSESDEEEPPRLSVPAIIQKTERPSSSGSSEDSSDDDGAIVQRPGNQVPINNPGNSSSDEEPSNEPQKPLRNEDTSSEESETEDRNTVVRPPAPANDSSSEESDEEPERKPVVNRKSIDYMDSDGEPDAGAINQTKSLNVSVQQNQNIDSDSNEEETSDEEERVKLSLSSIPVSHQQKDSSEEETSDEEERVKLSLSSIPVSHQQKDSSEEETSDEEERVKEPLSSIPVSHQQKDSSEEETSDEEERVKEPLSSMPIPHQPKDSSDEESSDGEDARTFQPNSTLEENSQLISQDSSEKGSSSENGEQIFTSTQRTPSEDTIGGLGQWQPLSGIFSQSTPVLKAIERIERRQPASLKVGKSLLKETFNERERIYIQDALLTTEDLGSDDEIWLLQCPKSMDVNALKKQYINLASDSEIQLEDGPSFKRFSISPEQHGSNTINCVLPLREGNKFQISSHPVKGKVVVQEHIHVPKLRMPEASAKAPVPFPTGLKVRHPLLGVGFEEHIAKAKLALKEGERYNKQQKKIRRKEEMRRNTSGIDYSEESVLSPSFNQNVSKHPQSSDKKKIKDVSLQKTPEEESGKKRKKNISYSSDTAYSSEAKSFDGSFLGESKKKKHKKSNKDEVNGNNHVMEARTDIVVPSWHVPLAEAPVSVLDNSASVEKKKKKKSKHDLLSPSDIKQERLVTEYANGISETFINETSFSKKRKRKEAAEALADVPIKKKKHSV</sequence>
<dbReference type="Proteomes" id="UP001219518">
    <property type="component" value="Unassembled WGS sequence"/>
</dbReference>
<dbReference type="Gene3D" id="6.20.250.70">
    <property type="match status" value="1"/>
</dbReference>
<gene>
    <name evidence="2" type="ORF">KUF71_022792</name>
</gene>
<feature type="compositionally biased region" description="Acidic residues" evidence="1">
    <location>
        <begin position="299"/>
        <end position="309"/>
    </location>
</feature>
<evidence type="ECO:0000256" key="1">
    <source>
        <dbReference type="SAM" id="MobiDB-lite"/>
    </source>
</evidence>
<feature type="compositionally biased region" description="Basic and acidic residues" evidence="1">
    <location>
        <begin position="255"/>
        <end position="267"/>
    </location>
</feature>
<evidence type="ECO:0000313" key="3">
    <source>
        <dbReference type="Proteomes" id="UP001219518"/>
    </source>
</evidence>
<feature type="compositionally biased region" description="Low complexity" evidence="1">
    <location>
        <begin position="440"/>
        <end position="455"/>
    </location>
</feature>
<feature type="compositionally biased region" description="Polar residues" evidence="1">
    <location>
        <begin position="280"/>
        <end position="296"/>
    </location>
</feature>
<reference evidence="2" key="2">
    <citation type="journal article" date="2023" name="BMC Genomics">
        <title>Pest status, molecular evolution, and epigenetic factors derived from the genome assembly of Frankliniella fusca, a thysanopteran phytovirus vector.</title>
        <authorList>
            <person name="Catto M.A."/>
            <person name="Labadie P.E."/>
            <person name="Jacobson A.L."/>
            <person name="Kennedy G.G."/>
            <person name="Srinivasan R."/>
            <person name="Hunt B.G."/>
        </authorList>
    </citation>
    <scope>NUCLEOTIDE SEQUENCE</scope>
    <source>
        <strain evidence="2">PL_HMW_Pooled</strain>
    </source>
</reference>
<proteinExistence type="predicted"/>
<dbReference type="EMBL" id="JAHWGI010000318">
    <property type="protein sequence ID" value="KAK3913338.1"/>
    <property type="molecule type" value="Genomic_DNA"/>
</dbReference>
<dbReference type="AlphaFoldDB" id="A0AAE1LBA8"/>
<feature type="compositionally biased region" description="Polar residues" evidence="1">
    <location>
        <begin position="426"/>
        <end position="439"/>
    </location>
</feature>
<feature type="region of interest" description="Disordered" evidence="1">
    <location>
        <begin position="667"/>
        <end position="743"/>
    </location>
</feature>
<feature type="compositionally biased region" description="Polar residues" evidence="1">
    <location>
        <begin position="683"/>
        <end position="707"/>
    </location>
</feature>
<feature type="region of interest" description="Disordered" evidence="1">
    <location>
        <begin position="1"/>
        <end position="472"/>
    </location>
</feature>